<dbReference type="EMBL" id="RAZT01000013">
    <property type="protein sequence ID" value="RKN28771.1"/>
    <property type="molecule type" value="Genomic_DNA"/>
</dbReference>
<name>A0A3A9XU66_9ACTN</name>
<dbReference type="AlphaFoldDB" id="A0A3A9XU66"/>
<evidence type="ECO:0000313" key="2">
    <source>
        <dbReference type="Proteomes" id="UP000275865"/>
    </source>
</evidence>
<dbReference type="InterPro" id="IPR027417">
    <property type="entry name" value="P-loop_NTPase"/>
</dbReference>
<dbReference type="Proteomes" id="UP000275865">
    <property type="component" value="Unassembled WGS sequence"/>
</dbReference>
<dbReference type="PRINTS" id="PR00364">
    <property type="entry name" value="DISEASERSIST"/>
</dbReference>
<dbReference type="PANTHER" id="PTHR47691">
    <property type="entry name" value="REGULATOR-RELATED"/>
    <property type="match status" value="1"/>
</dbReference>
<dbReference type="RefSeq" id="WP_120690296.1">
    <property type="nucleotide sequence ID" value="NZ_RAZT01000013.1"/>
</dbReference>
<dbReference type="SUPFAM" id="SSF52540">
    <property type="entry name" value="P-loop containing nucleoside triphosphate hydrolases"/>
    <property type="match status" value="1"/>
</dbReference>
<dbReference type="InterPro" id="IPR011990">
    <property type="entry name" value="TPR-like_helical_dom_sf"/>
</dbReference>
<dbReference type="Gene3D" id="3.40.50.300">
    <property type="entry name" value="P-loop containing nucleotide triphosphate hydrolases"/>
    <property type="match status" value="1"/>
</dbReference>
<dbReference type="SUPFAM" id="SSF48452">
    <property type="entry name" value="TPR-like"/>
    <property type="match status" value="1"/>
</dbReference>
<evidence type="ECO:0000313" key="1">
    <source>
        <dbReference type="EMBL" id="RKN28771.1"/>
    </source>
</evidence>
<dbReference type="GO" id="GO:0043531">
    <property type="term" value="F:ADP binding"/>
    <property type="evidence" value="ECO:0007669"/>
    <property type="project" value="InterPro"/>
</dbReference>
<organism evidence="1 2">
    <name type="scientific">Micromonospora musae</name>
    <dbReference type="NCBI Taxonomy" id="1894970"/>
    <lineage>
        <taxon>Bacteria</taxon>
        <taxon>Bacillati</taxon>
        <taxon>Actinomycetota</taxon>
        <taxon>Actinomycetes</taxon>
        <taxon>Micromonosporales</taxon>
        <taxon>Micromonosporaceae</taxon>
        <taxon>Micromonospora</taxon>
    </lineage>
</organism>
<accession>A0A3A9XU66</accession>
<reference evidence="1 2" key="1">
    <citation type="submission" date="2018-09" db="EMBL/GenBank/DDBJ databases">
        <title>Micromonospora sp. nov. MS1-9, isolated from a root of Musa sp.</title>
        <authorList>
            <person name="Kuncharoen N."/>
            <person name="Kudo T."/>
            <person name="Ohkuma M."/>
            <person name="Yuki M."/>
            <person name="Tanasupawat S."/>
        </authorList>
    </citation>
    <scope>NUCLEOTIDE SEQUENCE [LARGE SCALE GENOMIC DNA]</scope>
    <source>
        <strain evidence="1 2">MS1-9</strain>
    </source>
</reference>
<dbReference type="Gene3D" id="1.25.40.10">
    <property type="entry name" value="Tetratricopeptide repeat domain"/>
    <property type="match status" value="1"/>
</dbReference>
<sequence length="702" mass="76192">MDPVAENSPQNVARGVAANQVLQVGSSGAIYVQQPHSTVWSANRPHMLPGGIGRIVGRHHLLQAMDEAMEGTGSRSCMLWGLAGSGKTTLALAWASSRIDNYPDGQFFVDMRAYSGTPRIEARDAVRTFLATLGIKRADLPDNEDEWGGVFRAATAGRRCLVVVDNVGSYDQVRDLVPGFGSGLVVTSRRAIPEMSVRHEAKVLKLPLLTTDEGVELLAERVGFIRVTKGDSSARRIVELLEGHPLALAIVSAKLAIHTSWTVRDAVRGIESERSPLRFLDGAGLGIEVGRVISWSVEDLDASTKRVLYIASMLPSNECSLSVLALILDVPTRDCDRMLQALCMASLVDEVTVGHYRMHDIIKAYLAETRSRVMSDEEQAEVGRRVRTVYLALSYAADSAVDPHRHPLRLDEETAGIAATARFTVAEALAWFESLTPAINHLIEEAESAGEFPFVTRFARSVNTFLYWRQDVTRTLSVQEAAVAAAVAGDTAMEALSRRALGRALADAGRLAEAKEELHASMALDAAQGDETGVASAQHAMAELALRSGQHGEALRWGVRAARESRRTDNPVREARALYDAARALNELGHHAWAQALGLRSLSICEDRGNAYGRALALRLLGEVGLRSGDLEEGCTWLERAWRVEESLGNARSVRTILQQLESAYGELGDEGAGDEVRRALAGLERYPDLTQSTVVIGTVTP</sequence>
<comment type="caution">
    <text evidence="1">The sequence shown here is derived from an EMBL/GenBank/DDBJ whole genome shotgun (WGS) entry which is preliminary data.</text>
</comment>
<gene>
    <name evidence="1" type="ORF">D7044_24170</name>
</gene>
<dbReference type="PANTHER" id="PTHR47691:SF3">
    <property type="entry name" value="HTH-TYPE TRANSCRIPTIONAL REGULATOR RV0890C-RELATED"/>
    <property type="match status" value="1"/>
</dbReference>
<protein>
    <submittedName>
        <fullName evidence="1">Uncharacterized protein</fullName>
    </submittedName>
</protein>
<proteinExistence type="predicted"/>